<dbReference type="EMBL" id="GITU01004805">
    <property type="protein sequence ID" value="MBC1173508.1"/>
    <property type="molecule type" value="Transcribed_RNA"/>
</dbReference>
<feature type="transmembrane region" description="Helical" evidence="1">
    <location>
        <begin position="12"/>
        <end position="32"/>
    </location>
</feature>
<protein>
    <submittedName>
        <fullName evidence="2">Putative secreted protein</fullName>
    </submittedName>
</protein>
<evidence type="ECO:0000256" key="1">
    <source>
        <dbReference type="SAM" id="Phobius"/>
    </source>
</evidence>
<dbReference type="AlphaFoldDB" id="A0A7G3ANR4"/>
<sequence length="79" mass="9032">MVFAVPSSRISLLLRHIFLHTVAAMLPLAALLRRPLRNFHFSFHSRRDFHGFPHAVAHADPIPLLICRTIFLHGLKTTL</sequence>
<evidence type="ECO:0000313" key="2">
    <source>
        <dbReference type="EMBL" id="MBC1173508.1"/>
    </source>
</evidence>
<accession>A0A7G3ANR4</accession>
<organism evidence="2">
    <name type="scientific">Lutzomyia longipalpis</name>
    <name type="common">Sand fly</name>
    <dbReference type="NCBI Taxonomy" id="7200"/>
    <lineage>
        <taxon>Eukaryota</taxon>
        <taxon>Metazoa</taxon>
        <taxon>Ecdysozoa</taxon>
        <taxon>Arthropoda</taxon>
        <taxon>Hexapoda</taxon>
        <taxon>Insecta</taxon>
        <taxon>Pterygota</taxon>
        <taxon>Neoptera</taxon>
        <taxon>Endopterygota</taxon>
        <taxon>Diptera</taxon>
        <taxon>Nematocera</taxon>
        <taxon>Psychodoidea</taxon>
        <taxon>Psychodidae</taxon>
        <taxon>Lutzomyia</taxon>
        <taxon>Lutzomyia</taxon>
    </lineage>
</organism>
<name>A0A7G3ANR4_LUTLO</name>
<keyword evidence="1" id="KW-1133">Transmembrane helix</keyword>
<keyword evidence="1" id="KW-0472">Membrane</keyword>
<reference evidence="2" key="1">
    <citation type="journal article" date="2020" name="BMC">
        <title>Leishmania infection induces a limited differential gene expression in the sand fly midgut.</title>
        <authorList>
            <person name="Coutinho-Abreu I.V."/>
            <person name="Serafim T.D."/>
            <person name="Meneses C."/>
            <person name="Kamhawi S."/>
            <person name="Oliveira F."/>
            <person name="Valenzuela J.G."/>
        </authorList>
    </citation>
    <scope>NUCLEOTIDE SEQUENCE</scope>
    <source>
        <strain evidence="2">Jacobina</strain>
        <tissue evidence="2">Midgut</tissue>
    </source>
</reference>
<proteinExistence type="predicted"/>
<keyword evidence="1" id="KW-0812">Transmembrane</keyword>